<feature type="site" description="Part of a proton relay during catalysis" evidence="12">
    <location>
        <position position="47"/>
    </location>
</feature>
<name>A0ABW5KV15_9FLAO</name>
<dbReference type="RefSeq" id="WP_376893975.1">
    <property type="nucleotide sequence ID" value="NZ_JBHULS010000004.1"/>
</dbReference>
<dbReference type="PIRSF" id="PIRSF001365">
    <property type="entry name" value="DHDPS"/>
    <property type="match status" value="1"/>
</dbReference>
<evidence type="ECO:0000256" key="13">
    <source>
        <dbReference type="PIRNR" id="PIRNR001365"/>
    </source>
</evidence>
<organism evidence="14 15">
    <name type="scientific">Bizionia sediminis</name>
    <dbReference type="NCBI Taxonomy" id="1737064"/>
    <lineage>
        <taxon>Bacteria</taxon>
        <taxon>Pseudomonadati</taxon>
        <taxon>Bacteroidota</taxon>
        <taxon>Flavobacteriia</taxon>
        <taxon>Flavobacteriales</taxon>
        <taxon>Flavobacteriaceae</taxon>
        <taxon>Bizionia</taxon>
    </lineage>
</organism>
<dbReference type="Proteomes" id="UP001597472">
    <property type="component" value="Unassembled WGS sequence"/>
</dbReference>
<feature type="active site" description="Proton donor/acceptor" evidence="12">
    <location>
        <position position="136"/>
    </location>
</feature>
<comment type="function">
    <text evidence="1 12">Catalyzes the condensation of (S)-aspartate-beta-semialdehyde [(S)-ASA] and pyruvate to 4-hydroxy-tetrahydrodipicolinate (HTPA).</text>
</comment>
<dbReference type="EMBL" id="JBHULS010000004">
    <property type="protein sequence ID" value="MFD2552135.1"/>
    <property type="molecule type" value="Genomic_DNA"/>
</dbReference>
<dbReference type="PANTHER" id="PTHR12128:SF66">
    <property type="entry name" value="4-HYDROXY-2-OXOGLUTARATE ALDOLASE, MITOCHONDRIAL"/>
    <property type="match status" value="1"/>
</dbReference>
<keyword evidence="5 12" id="KW-0963">Cytoplasm</keyword>
<dbReference type="Gene3D" id="3.20.20.70">
    <property type="entry name" value="Aldolase class I"/>
    <property type="match status" value="1"/>
</dbReference>
<dbReference type="Pfam" id="PF00701">
    <property type="entry name" value="DHDPS"/>
    <property type="match status" value="1"/>
</dbReference>
<dbReference type="InterPro" id="IPR020625">
    <property type="entry name" value="Schiff_base-form_aldolases_AS"/>
</dbReference>
<comment type="subunit">
    <text evidence="12">Homotetramer; dimer of dimers.</text>
</comment>
<comment type="subcellular location">
    <subcellularLocation>
        <location evidence="12">Cytoplasm</location>
    </subcellularLocation>
</comment>
<proteinExistence type="inferred from homology"/>
<comment type="similarity">
    <text evidence="3 12 13">Belongs to the DapA family.</text>
</comment>
<keyword evidence="7 12" id="KW-0220">Diaminopimelate biosynthesis</keyword>
<comment type="caution">
    <text evidence="14">The sequence shown here is derived from an EMBL/GenBank/DDBJ whole genome shotgun (WGS) entry which is preliminary data.</text>
</comment>
<dbReference type="SUPFAM" id="SSF51569">
    <property type="entry name" value="Aldolase"/>
    <property type="match status" value="1"/>
</dbReference>
<feature type="active site" description="Schiff-base intermediate with substrate" evidence="12">
    <location>
        <position position="165"/>
    </location>
</feature>
<keyword evidence="10 12" id="KW-0704">Schiff base</keyword>
<keyword evidence="6 12" id="KW-0028">Amino-acid biosynthesis</keyword>
<evidence type="ECO:0000256" key="6">
    <source>
        <dbReference type="ARBA" id="ARBA00022605"/>
    </source>
</evidence>
<evidence type="ECO:0000256" key="9">
    <source>
        <dbReference type="ARBA" id="ARBA00023239"/>
    </source>
</evidence>
<reference evidence="15" key="1">
    <citation type="journal article" date="2019" name="Int. J. Syst. Evol. Microbiol.">
        <title>The Global Catalogue of Microorganisms (GCM) 10K type strain sequencing project: providing services to taxonomists for standard genome sequencing and annotation.</title>
        <authorList>
            <consortium name="The Broad Institute Genomics Platform"/>
            <consortium name="The Broad Institute Genome Sequencing Center for Infectious Disease"/>
            <person name="Wu L."/>
            <person name="Ma J."/>
        </authorList>
    </citation>
    <scope>NUCLEOTIDE SEQUENCE [LARGE SCALE GENOMIC DNA]</scope>
    <source>
        <strain evidence="15">KCTC 42587</strain>
    </source>
</reference>
<comment type="pathway">
    <text evidence="2 12">Amino-acid biosynthesis; L-lysine biosynthesis via DAP pathway; (S)-tetrahydrodipicolinate from L-aspartate: step 3/4.</text>
</comment>
<protein>
    <recommendedName>
        <fullName evidence="4 12">4-hydroxy-tetrahydrodipicolinate synthase</fullName>
        <shortName evidence="12">HTPA synthase</shortName>
        <ecNumber evidence="4 12">4.3.3.7</ecNumber>
    </recommendedName>
</protein>
<dbReference type="EC" id="4.3.3.7" evidence="4 12"/>
<evidence type="ECO:0000256" key="7">
    <source>
        <dbReference type="ARBA" id="ARBA00022915"/>
    </source>
</evidence>
<feature type="site" description="Part of a proton relay during catalysis" evidence="12">
    <location>
        <position position="110"/>
    </location>
</feature>
<evidence type="ECO:0000313" key="15">
    <source>
        <dbReference type="Proteomes" id="UP001597472"/>
    </source>
</evidence>
<dbReference type="PROSITE" id="PS00666">
    <property type="entry name" value="DHDPS_2"/>
    <property type="match status" value="1"/>
</dbReference>
<evidence type="ECO:0000256" key="8">
    <source>
        <dbReference type="ARBA" id="ARBA00023154"/>
    </source>
</evidence>
<keyword evidence="8 12" id="KW-0457">Lysine biosynthesis</keyword>
<dbReference type="GO" id="GO:0008840">
    <property type="term" value="F:4-hydroxy-tetrahydrodipicolinate synthase activity"/>
    <property type="evidence" value="ECO:0007669"/>
    <property type="project" value="UniProtKB-EC"/>
</dbReference>
<evidence type="ECO:0000256" key="5">
    <source>
        <dbReference type="ARBA" id="ARBA00022490"/>
    </source>
</evidence>
<evidence type="ECO:0000256" key="4">
    <source>
        <dbReference type="ARBA" id="ARBA00012086"/>
    </source>
</evidence>
<evidence type="ECO:0000256" key="3">
    <source>
        <dbReference type="ARBA" id="ARBA00007592"/>
    </source>
</evidence>
<dbReference type="CDD" id="cd00950">
    <property type="entry name" value="DHDPS"/>
    <property type="match status" value="1"/>
</dbReference>
<evidence type="ECO:0000256" key="12">
    <source>
        <dbReference type="HAMAP-Rule" id="MF_00418"/>
    </source>
</evidence>
<keyword evidence="9 12" id="KW-0456">Lyase</keyword>
<dbReference type="InterPro" id="IPR002220">
    <property type="entry name" value="DapA-like"/>
</dbReference>
<accession>A0ABW5KV15</accession>
<dbReference type="PRINTS" id="PR00146">
    <property type="entry name" value="DHPICSNTHASE"/>
</dbReference>
<evidence type="ECO:0000256" key="1">
    <source>
        <dbReference type="ARBA" id="ARBA00003294"/>
    </source>
</evidence>
<gene>
    <name evidence="12 14" type="primary">dapA</name>
    <name evidence="14" type="ORF">ACFSQP_09940</name>
</gene>
<evidence type="ECO:0000313" key="14">
    <source>
        <dbReference type="EMBL" id="MFD2552135.1"/>
    </source>
</evidence>
<dbReference type="NCBIfam" id="TIGR00674">
    <property type="entry name" value="dapA"/>
    <property type="match status" value="1"/>
</dbReference>
<feature type="binding site" evidence="12">
    <location>
        <position position="207"/>
    </location>
    <ligand>
        <name>pyruvate</name>
        <dbReference type="ChEBI" id="CHEBI:15361"/>
    </ligand>
</feature>
<dbReference type="SMART" id="SM01130">
    <property type="entry name" value="DHDPS"/>
    <property type="match status" value="1"/>
</dbReference>
<dbReference type="InterPro" id="IPR013785">
    <property type="entry name" value="Aldolase_TIM"/>
</dbReference>
<comment type="catalytic activity">
    <reaction evidence="11 12">
        <text>L-aspartate 4-semialdehyde + pyruvate = (2S,4S)-4-hydroxy-2,3,4,5-tetrahydrodipicolinate + H2O + H(+)</text>
        <dbReference type="Rhea" id="RHEA:34171"/>
        <dbReference type="ChEBI" id="CHEBI:15361"/>
        <dbReference type="ChEBI" id="CHEBI:15377"/>
        <dbReference type="ChEBI" id="CHEBI:15378"/>
        <dbReference type="ChEBI" id="CHEBI:67139"/>
        <dbReference type="ChEBI" id="CHEBI:537519"/>
        <dbReference type="EC" id="4.3.3.7"/>
    </reaction>
</comment>
<evidence type="ECO:0000256" key="11">
    <source>
        <dbReference type="ARBA" id="ARBA00047836"/>
    </source>
</evidence>
<dbReference type="InterPro" id="IPR005263">
    <property type="entry name" value="DapA"/>
</dbReference>
<sequence>MTHKLTGTGIAIVTPFKTDLSVDYDALTSLVDFNIKNGVDYIVISGTTGESVTITPTEKTAITKTIIHANKGRVPLVLGIGGNNTQAVIAEIEATDFSDIDAILSVAPYYSKPTQEGLKAHFLAIANAAPKPVLLYNVPGRTGVNMAPETIISLAQASKNLVGVKEAAGNMAQYLRLLKDKPADFLVISGDDDLALPVALAGGAGVISVIAQAFPKAFSSMMALGLAKNAEAGFQIHNQLMDITRLIFSENNPAGIKALLQTMGKCQATVRLPLVEASSTLKKNIAAFVNQNSKALNNT</sequence>
<dbReference type="HAMAP" id="MF_00418">
    <property type="entry name" value="DapA"/>
    <property type="match status" value="1"/>
</dbReference>
<evidence type="ECO:0000256" key="10">
    <source>
        <dbReference type="ARBA" id="ARBA00023270"/>
    </source>
</evidence>
<comment type="caution">
    <text evidence="12">Was originally thought to be a dihydrodipicolinate synthase (DHDPS), catalyzing the condensation of (S)-aspartate-beta-semialdehyde [(S)-ASA] and pyruvate to dihydrodipicolinate (DHDP). However, it was shown in E.coli that the product of the enzymatic reaction is not dihydrodipicolinate but in fact (4S)-4-hydroxy-2,3,4,5-tetrahydro-(2S)-dipicolinic acid (HTPA), and that the consecutive dehydration reaction leading to DHDP is not spontaneous but catalyzed by DapB.</text>
</comment>
<dbReference type="PANTHER" id="PTHR12128">
    <property type="entry name" value="DIHYDRODIPICOLINATE SYNTHASE"/>
    <property type="match status" value="1"/>
</dbReference>
<keyword evidence="15" id="KW-1185">Reference proteome</keyword>
<feature type="binding site" evidence="12">
    <location>
        <position position="48"/>
    </location>
    <ligand>
        <name>pyruvate</name>
        <dbReference type="ChEBI" id="CHEBI:15361"/>
    </ligand>
</feature>
<evidence type="ECO:0000256" key="2">
    <source>
        <dbReference type="ARBA" id="ARBA00005120"/>
    </source>
</evidence>